<accession>A0AAD6T828</accession>
<keyword evidence="5" id="KW-0560">Oxidoreductase</keyword>
<feature type="binding site" evidence="6">
    <location>
        <position position="347"/>
    </location>
    <ligand>
        <name>D-dopa</name>
        <dbReference type="ChEBI" id="CHEBI:149689"/>
    </ligand>
</feature>
<feature type="signal peptide" evidence="7">
    <location>
        <begin position="1"/>
        <end position="21"/>
    </location>
</feature>
<evidence type="ECO:0000256" key="6">
    <source>
        <dbReference type="PIRSR" id="PIRSR000189-1"/>
    </source>
</evidence>
<evidence type="ECO:0000313" key="10">
    <source>
        <dbReference type="Proteomes" id="UP001218188"/>
    </source>
</evidence>
<evidence type="ECO:0000313" key="9">
    <source>
        <dbReference type="EMBL" id="KAJ7041551.1"/>
    </source>
</evidence>
<feature type="binding site" evidence="6">
    <location>
        <begin position="84"/>
        <end position="85"/>
    </location>
    <ligand>
        <name>FAD</name>
        <dbReference type="ChEBI" id="CHEBI:57692"/>
    </ligand>
</feature>
<evidence type="ECO:0000256" key="4">
    <source>
        <dbReference type="ARBA" id="ARBA00022827"/>
    </source>
</evidence>
<dbReference type="GO" id="GO:0019478">
    <property type="term" value="P:D-amino acid catabolic process"/>
    <property type="evidence" value="ECO:0007669"/>
    <property type="project" value="TreeGrafter"/>
</dbReference>
<dbReference type="AlphaFoldDB" id="A0AAD6T828"/>
<dbReference type="Gene3D" id="3.40.50.720">
    <property type="entry name" value="NAD(P)-binding Rossmann-like Domain"/>
    <property type="match status" value="1"/>
</dbReference>
<dbReference type="InterPro" id="IPR006076">
    <property type="entry name" value="FAD-dep_OxRdtase"/>
</dbReference>
<feature type="binding site" evidence="6">
    <location>
        <position position="276"/>
    </location>
    <ligand>
        <name>D-dopa</name>
        <dbReference type="ChEBI" id="CHEBI:149689"/>
    </ligand>
</feature>
<dbReference type="GO" id="GO:0071949">
    <property type="term" value="F:FAD binding"/>
    <property type="evidence" value="ECO:0007669"/>
    <property type="project" value="InterPro"/>
</dbReference>
<protein>
    <submittedName>
        <fullName evidence="9">D-amino-acid oxidase</fullName>
    </submittedName>
</protein>
<dbReference type="Pfam" id="PF01266">
    <property type="entry name" value="DAO"/>
    <property type="match status" value="1"/>
</dbReference>
<name>A0AAD6T828_9AGAR</name>
<feature type="domain" description="FAD dependent oxidoreductase" evidence="8">
    <location>
        <begin position="42"/>
        <end position="394"/>
    </location>
</feature>
<evidence type="ECO:0000256" key="7">
    <source>
        <dbReference type="SAM" id="SignalP"/>
    </source>
</evidence>
<feature type="chain" id="PRO_5042144134" evidence="7">
    <location>
        <begin position="22"/>
        <end position="408"/>
    </location>
</feature>
<evidence type="ECO:0000256" key="5">
    <source>
        <dbReference type="ARBA" id="ARBA00023002"/>
    </source>
</evidence>
<evidence type="ECO:0000259" key="8">
    <source>
        <dbReference type="Pfam" id="PF01266"/>
    </source>
</evidence>
<comment type="cofactor">
    <cofactor evidence="1 6">
        <name>FAD</name>
        <dbReference type="ChEBI" id="CHEBI:57692"/>
    </cofactor>
</comment>
<gene>
    <name evidence="9" type="ORF">C8F04DRAFT_1079208</name>
</gene>
<evidence type="ECO:0000256" key="1">
    <source>
        <dbReference type="ARBA" id="ARBA00001974"/>
    </source>
</evidence>
<comment type="similarity">
    <text evidence="2">Belongs to the DAMOX/DASOX family.</text>
</comment>
<dbReference type="SUPFAM" id="SSF54373">
    <property type="entry name" value="FAD-linked reductases, C-terminal domain"/>
    <property type="match status" value="1"/>
</dbReference>
<dbReference type="Proteomes" id="UP001218188">
    <property type="component" value="Unassembled WGS sequence"/>
</dbReference>
<dbReference type="GO" id="GO:0005737">
    <property type="term" value="C:cytoplasm"/>
    <property type="evidence" value="ECO:0007669"/>
    <property type="project" value="TreeGrafter"/>
</dbReference>
<evidence type="ECO:0000256" key="3">
    <source>
        <dbReference type="ARBA" id="ARBA00022630"/>
    </source>
</evidence>
<keyword evidence="4 6" id="KW-0274">FAD</keyword>
<dbReference type="EMBL" id="JARJCM010000016">
    <property type="protein sequence ID" value="KAJ7041551.1"/>
    <property type="molecule type" value="Genomic_DNA"/>
</dbReference>
<organism evidence="9 10">
    <name type="scientific">Mycena alexandri</name>
    <dbReference type="NCBI Taxonomy" id="1745969"/>
    <lineage>
        <taxon>Eukaryota</taxon>
        <taxon>Fungi</taxon>
        <taxon>Dikarya</taxon>
        <taxon>Basidiomycota</taxon>
        <taxon>Agaricomycotina</taxon>
        <taxon>Agaricomycetes</taxon>
        <taxon>Agaricomycetidae</taxon>
        <taxon>Agaricales</taxon>
        <taxon>Marasmiineae</taxon>
        <taxon>Mycenaceae</taxon>
        <taxon>Mycena</taxon>
    </lineage>
</organism>
<proteinExistence type="inferred from homology"/>
<keyword evidence="3" id="KW-0285">Flavoprotein</keyword>
<dbReference type="PIRSF" id="PIRSF000189">
    <property type="entry name" value="D-aa_oxidase"/>
    <property type="match status" value="1"/>
</dbReference>
<dbReference type="SUPFAM" id="SSF51971">
    <property type="entry name" value="Nucleotide-binding domain"/>
    <property type="match status" value="1"/>
</dbReference>
<comment type="caution">
    <text evidence="9">The sequence shown here is derived from an EMBL/GenBank/DDBJ whole genome shotgun (WGS) entry which is preliminary data.</text>
</comment>
<dbReference type="PANTHER" id="PTHR11530:SF11">
    <property type="entry name" value="D-ASPARTATE OXIDASE"/>
    <property type="match status" value="1"/>
</dbReference>
<feature type="binding site" evidence="6">
    <location>
        <begin position="77"/>
        <end position="78"/>
    </location>
    <ligand>
        <name>FAD</name>
        <dbReference type="ChEBI" id="CHEBI:57692"/>
    </ligand>
</feature>
<keyword evidence="10" id="KW-1185">Reference proteome</keyword>
<dbReference type="InterPro" id="IPR023209">
    <property type="entry name" value="DAO"/>
</dbReference>
<reference evidence="9" key="1">
    <citation type="submission" date="2023-03" db="EMBL/GenBank/DDBJ databases">
        <title>Massive genome expansion in bonnet fungi (Mycena s.s.) driven by repeated elements and novel gene families across ecological guilds.</title>
        <authorList>
            <consortium name="Lawrence Berkeley National Laboratory"/>
            <person name="Harder C.B."/>
            <person name="Miyauchi S."/>
            <person name="Viragh M."/>
            <person name="Kuo A."/>
            <person name="Thoen E."/>
            <person name="Andreopoulos B."/>
            <person name="Lu D."/>
            <person name="Skrede I."/>
            <person name="Drula E."/>
            <person name="Henrissat B."/>
            <person name="Morin E."/>
            <person name="Kohler A."/>
            <person name="Barry K."/>
            <person name="LaButti K."/>
            <person name="Morin E."/>
            <person name="Salamov A."/>
            <person name="Lipzen A."/>
            <person name="Mereny Z."/>
            <person name="Hegedus B."/>
            <person name="Baldrian P."/>
            <person name="Stursova M."/>
            <person name="Weitz H."/>
            <person name="Taylor A."/>
            <person name="Grigoriev I.V."/>
            <person name="Nagy L.G."/>
            <person name="Martin F."/>
            <person name="Kauserud H."/>
        </authorList>
    </citation>
    <scope>NUCLEOTIDE SEQUENCE</scope>
    <source>
        <strain evidence="9">CBHHK200</strain>
    </source>
</reference>
<dbReference type="PANTHER" id="PTHR11530">
    <property type="entry name" value="D-AMINO ACID OXIDASE"/>
    <property type="match status" value="1"/>
</dbReference>
<dbReference type="Gene3D" id="3.30.9.10">
    <property type="entry name" value="D-Amino Acid Oxidase, subunit A, domain 2"/>
    <property type="match status" value="1"/>
</dbReference>
<sequence length="408" mass="44538">MRRPLLSLSLGFLTTLAGSTSRITGTSQTPLNMPEHVQQKGITVIGAGVVGLSTGIKLQEKGYQVTIVAEIWPTDSDRPSPHYTSHWAGGHHCTAAGSDDHRQQKMDSETLKIFWEMSEPGHPAEKCFIRTPQYEHYFEDVAYPPGLETMPEFKLMPKSALLPGAVFGISFTGINFDPTMYLNYLQRRFVAAGGQLVHGSVQHIKQVVEGGGAIFEGKPPAPPAAVIVCAGIGARSLGGVEDKTVTSVRGQTVILHAPWVRFGSTRRKMENGILSYVIPRHNGNLVLGGTANVDDWYPLPREETKNAIMEKALVLWPEIAPPHARKDRTPTVEDLFPIIVEEGVGFRPQRKEGIRIEAQWVDVNGFSAPVVFNYGHGSSGFESSWGSASMAVELMEEVLENAVTNAGM</sequence>
<dbReference type="GO" id="GO:0003884">
    <property type="term" value="F:D-amino-acid oxidase activity"/>
    <property type="evidence" value="ECO:0007669"/>
    <property type="project" value="InterPro"/>
</dbReference>
<evidence type="ECO:0000256" key="2">
    <source>
        <dbReference type="ARBA" id="ARBA00006730"/>
    </source>
</evidence>
<keyword evidence="7" id="KW-0732">Signal</keyword>
<feature type="binding site" evidence="6">
    <location>
        <position position="201"/>
    </location>
    <ligand>
        <name>FAD</name>
        <dbReference type="ChEBI" id="CHEBI:57692"/>
    </ligand>
</feature>